<keyword evidence="10" id="KW-1185">Reference proteome</keyword>
<comment type="similarity">
    <text evidence="2 7">Belongs to the UDP-glucose/GDP-mannose dehydrogenase family.</text>
</comment>
<dbReference type="EC" id="1.1.1.22" evidence="3 7"/>
<evidence type="ECO:0000259" key="8">
    <source>
        <dbReference type="SMART" id="SM00984"/>
    </source>
</evidence>
<evidence type="ECO:0000256" key="1">
    <source>
        <dbReference type="ARBA" id="ARBA00004701"/>
    </source>
</evidence>
<organism evidence="9 10">
    <name type="scientific">Nocardioides jiangsuensis</name>
    <dbReference type="NCBI Taxonomy" id="2866161"/>
    <lineage>
        <taxon>Bacteria</taxon>
        <taxon>Bacillati</taxon>
        <taxon>Actinomycetota</taxon>
        <taxon>Actinomycetes</taxon>
        <taxon>Propionibacteriales</taxon>
        <taxon>Nocardioidaceae</taxon>
        <taxon>Nocardioides</taxon>
    </lineage>
</organism>
<dbReference type="InterPro" id="IPR014026">
    <property type="entry name" value="UDP-Glc/GDP-Man_DH_dimer"/>
</dbReference>
<dbReference type="Pfam" id="PF03721">
    <property type="entry name" value="UDPG_MGDP_dh_N"/>
    <property type="match status" value="1"/>
</dbReference>
<gene>
    <name evidence="9" type="ORF">K1X13_07305</name>
</gene>
<comment type="caution">
    <text evidence="9">The sequence shown here is derived from an EMBL/GenBank/DDBJ whole genome shotgun (WGS) entry which is preliminary data.</text>
</comment>
<accession>A0ABS7RHV8</accession>
<dbReference type="EMBL" id="JAIEZQ010000001">
    <property type="protein sequence ID" value="MBY9074624.1"/>
    <property type="molecule type" value="Genomic_DNA"/>
</dbReference>
<dbReference type="Gene3D" id="1.20.5.100">
    <property type="entry name" value="Cytochrome c1, transmembrane anchor, C-terminal"/>
    <property type="match status" value="1"/>
</dbReference>
<name>A0ABS7RHV8_9ACTN</name>
<protein>
    <recommendedName>
        <fullName evidence="3 7">UDP-glucose 6-dehydrogenase</fullName>
        <ecNumber evidence="3 7">1.1.1.22</ecNumber>
    </recommendedName>
</protein>
<evidence type="ECO:0000313" key="10">
    <source>
        <dbReference type="Proteomes" id="UP000754710"/>
    </source>
</evidence>
<feature type="domain" description="UDP-glucose/GDP-mannose dehydrogenase C-terminal" evidence="8">
    <location>
        <begin position="322"/>
        <end position="423"/>
    </location>
</feature>
<proteinExistence type="inferred from homology"/>
<dbReference type="PIRSF" id="PIRSF500134">
    <property type="entry name" value="UDPglc_DH_bac"/>
    <property type="match status" value="1"/>
</dbReference>
<evidence type="ECO:0000256" key="4">
    <source>
        <dbReference type="ARBA" id="ARBA00023002"/>
    </source>
</evidence>
<dbReference type="SMART" id="SM00984">
    <property type="entry name" value="UDPG_MGDP_dh_C"/>
    <property type="match status" value="1"/>
</dbReference>
<dbReference type="Gene3D" id="3.40.50.720">
    <property type="entry name" value="NAD(P)-binding Rossmann-like Domain"/>
    <property type="match status" value="2"/>
</dbReference>
<dbReference type="InterPro" id="IPR008927">
    <property type="entry name" value="6-PGluconate_DH-like_C_sf"/>
</dbReference>
<dbReference type="PANTHER" id="PTHR43750:SF3">
    <property type="entry name" value="UDP-GLUCOSE 6-DEHYDROGENASE TUAD"/>
    <property type="match status" value="1"/>
</dbReference>
<reference evidence="9 10" key="1">
    <citation type="submission" date="2021-08" db="EMBL/GenBank/DDBJ databases">
        <title>Nocardioides bacterium WL0053 sp. nov., isolated from the sediment.</title>
        <authorList>
            <person name="Wang L."/>
            <person name="Zhang D."/>
            <person name="Zhang A."/>
        </authorList>
    </citation>
    <scope>NUCLEOTIDE SEQUENCE [LARGE SCALE GENOMIC DNA]</scope>
    <source>
        <strain evidence="9 10">WL0053</strain>
    </source>
</reference>
<dbReference type="InterPro" id="IPR036291">
    <property type="entry name" value="NAD(P)-bd_dom_sf"/>
</dbReference>
<dbReference type="InterPro" id="IPR014027">
    <property type="entry name" value="UDP-Glc/GDP-Man_DH_C"/>
</dbReference>
<dbReference type="NCBIfam" id="TIGR03026">
    <property type="entry name" value="NDP-sugDHase"/>
    <property type="match status" value="1"/>
</dbReference>
<sequence length="454" mass="47997">MGARLGVIGAGYLGATQAACLAELGHDVVAADVDAAKVKALDAGVLPFFEPRLADLLYRHTSSGRLRFTTDLAELADHADVHFVCVGTPQRPDGAAADTSHVFSAVADLVPRLTRATLVVGKSTVPVGTAAQLGELCDRLAPPGVAVEVAWSPEFTREGHAVDDTLTPDRLVFGLTSTAAERTLRGIYRGLLDADVPVVVTDPATSELVKLAANAFLATKLSFANALAELCEAAGGDVLALTKALGYDLRIGHRYLAPGLGFGGGCLPKDLRALTASAADVGAEEAFAFLDHVDRINTRRRQRTVALALEECRGSVLARRVAVLGAAFKPDTDDVRDSPALDVAARLHLQGADVAVYDPRANVTAARVVPALTYVDDVEAAVDGAHLVLHLTEWTEFASLDPHRLHALVAEPRILDARNTLDAERWRRAGWSFRSLGARNNGHRVGPDVLAPAP</sequence>
<keyword evidence="5 7" id="KW-0520">NAD</keyword>
<dbReference type="InterPro" id="IPR001732">
    <property type="entry name" value="UDP-Glc/GDP-Man_DH_N"/>
</dbReference>
<dbReference type="InterPro" id="IPR036220">
    <property type="entry name" value="UDP-Glc/GDP-Man_DH_C_sf"/>
</dbReference>
<evidence type="ECO:0000313" key="9">
    <source>
        <dbReference type="EMBL" id="MBY9074624.1"/>
    </source>
</evidence>
<dbReference type="Proteomes" id="UP000754710">
    <property type="component" value="Unassembled WGS sequence"/>
</dbReference>
<dbReference type="Pfam" id="PF00984">
    <property type="entry name" value="UDPG_MGDP_dh"/>
    <property type="match status" value="1"/>
</dbReference>
<dbReference type="SUPFAM" id="SSF48179">
    <property type="entry name" value="6-phosphogluconate dehydrogenase C-terminal domain-like"/>
    <property type="match status" value="1"/>
</dbReference>
<dbReference type="InterPro" id="IPR017476">
    <property type="entry name" value="UDP-Glc/GDP-Man"/>
</dbReference>
<dbReference type="SUPFAM" id="SSF51735">
    <property type="entry name" value="NAD(P)-binding Rossmann-fold domains"/>
    <property type="match status" value="1"/>
</dbReference>
<evidence type="ECO:0000256" key="2">
    <source>
        <dbReference type="ARBA" id="ARBA00006601"/>
    </source>
</evidence>
<dbReference type="SUPFAM" id="SSF52413">
    <property type="entry name" value="UDP-glucose/GDP-mannose dehydrogenase C-terminal domain"/>
    <property type="match status" value="1"/>
</dbReference>
<evidence type="ECO:0000256" key="5">
    <source>
        <dbReference type="ARBA" id="ARBA00023027"/>
    </source>
</evidence>
<comment type="catalytic activity">
    <reaction evidence="6 7">
        <text>UDP-alpha-D-glucose + 2 NAD(+) + H2O = UDP-alpha-D-glucuronate + 2 NADH + 3 H(+)</text>
        <dbReference type="Rhea" id="RHEA:23596"/>
        <dbReference type="ChEBI" id="CHEBI:15377"/>
        <dbReference type="ChEBI" id="CHEBI:15378"/>
        <dbReference type="ChEBI" id="CHEBI:57540"/>
        <dbReference type="ChEBI" id="CHEBI:57945"/>
        <dbReference type="ChEBI" id="CHEBI:58052"/>
        <dbReference type="ChEBI" id="CHEBI:58885"/>
        <dbReference type="EC" id="1.1.1.22"/>
    </reaction>
</comment>
<dbReference type="InterPro" id="IPR028357">
    <property type="entry name" value="UDPglc_DH_bac"/>
</dbReference>
<keyword evidence="4 7" id="KW-0560">Oxidoreductase</keyword>
<dbReference type="RefSeq" id="WP_221024274.1">
    <property type="nucleotide sequence ID" value="NZ_JAIEZQ010000001.1"/>
</dbReference>
<comment type="pathway">
    <text evidence="1">Nucleotide-sugar biosynthesis; UDP-alpha-D-glucuronate biosynthesis; UDP-alpha-D-glucuronate from UDP-alpha-D-glucose: step 1/1.</text>
</comment>
<dbReference type="PIRSF" id="PIRSF000124">
    <property type="entry name" value="UDPglc_GDPman_dh"/>
    <property type="match status" value="1"/>
</dbReference>
<evidence type="ECO:0000256" key="3">
    <source>
        <dbReference type="ARBA" id="ARBA00012954"/>
    </source>
</evidence>
<dbReference type="Pfam" id="PF03720">
    <property type="entry name" value="UDPG_MGDP_dh_C"/>
    <property type="match status" value="1"/>
</dbReference>
<evidence type="ECO:0000256" key="7">
    <source>
        <dbReference type="PIRNR" id="PIRNR000124"/>
    </source>
</evidence>
<dbReference type="PANTHER" id="PTHR43750">
    <property type="entry name" value="UDP-GLUCOSE 6-DEHYDROGENASE TUAD"/>
    <property type="match status" value="1"/>
</dbReference>
<evidence type="ECO:0000256" key="6">
    <source>
        <dbReference type="ARBA" id="ARBA00047473"/>
    </source>
</evidence>